<reference evidence="3" key="1">
    <citation type="journal article" date="2014" name="Int. J. Syst. Evol. Microbiol.">
        <title>Complete genome sequence of Corynebacterium casei LMG S-19264T (=DSM 44701T), isolated from a smear-ripened cheese.</title>
        <authorList>
            <consortium name="US DOE Joint Genome Institute (JGI-PGF)"/>
            <person name="Walter F."/>
            <person name="Albersmeier A."/>
            <person name="Kalinowski J."/>
            <person name="Ruckert C."/>
        </authorList>
    </citation>
    <scope>NUCLEOTIDE SEQUENCE</scope>
    <source>
        <strain evidence="3">CGMCC 1.16548</strain>
    </source>
</reference>
<evidence type="ECO:0000313" key="4">
    <source>
        <dbReference type="Proteomes" id="UP000617531"/>
    </source>
</evidence>
<dbReference type="InterPro" id="IPR031165">
    <property type="entry name" value="GNAT_YJDJ"/>
</dbReference>
<dbReference type="Gene3D" id="3.40.630.30">
    <property type="match status" value="1"/>
</dbReference>
<dbReference type="PROSITE" id="PS51729">
    <property type="entry name" value="GNAT_YJDJ"/>
    <property type="match status" value="1"/>
</dbReference>
<feature type="domain" description="N-acetyltransferase" evidence="2">
    <location>
        <begin position="5"/>
        <end position="92"/>
    </location>
</feature>
<dbReference type="InterPro" id="IPR045057">
    <property type="entry name" value="Gcn5-rel_NAT"/>
</dbReference>
<dbReference type="Proteomes" id="UP000617531">
    <property type="component" value="Unassembled WGS sequence"/>
</dbReference>
<dbReference type="PROSITE" id="PS51186">
    <property type="entry name" value="GNAT"/>
    <property type="match status" value="1"/>
</dbReference>
<protein>
    <recommendedName>
        <fullName evidence="5">N-acetyltransferase</fullName>
    </recommendedName>
</protein>
<dbReference type="Pfam" id="PF14542">
    <property type="entry name" value="Acetyltransf_CG"/>
    <property type="match status" value="1"/>
</dbReference>
<sequence>MNDITHEPDAHRYVLRRGGELVSALEYRDQGAGTVMHHTVTVPKFRGHGFAGELVEFAVNDVEARGAGPIIPSCWYVADWFARHPERRALLSRG</sequence>
<evidence type="ECO:0000313" key="3">
    <source>
        <dbReference type="EMBL" id="GHF10355.1"/>
    </source>
</evidence>
<accession>A0A8J3GPB4</accession>
<dbReference type="GO" id="GO:0016747">
    <property type="term" value="F:acyltransferase activity, transferring groups other than amino-acyl groups"/>
    <property type="evidence" value="ECO:0007669"/>
    <property type="project" value="InterPro"/>
</dbReference>
<feature type="domain" description="N-acetyltransferase" evidence="1">
    <location>
        <begin position="1"/>
        <end position="94"/>
    </location>
</feature>
<evidence type="ECO:0000259" key="2">
    <source>
        <dbReference type="PROSITE" id="PS51729"/>
    </source>
</evidence>
<evidence type="ECO:0008006" key="5">
    <source>
        <dbReference type="Google" id="ProtNLM"/>
    </source>
</evidence>
<dbReference type="CDD" id="cd04301">
    <property type="entry name" value="NAT_SF"/>
    <property type="match status" value="1"/>
</dbReference>
<keyword evidence="4" id="KW-1185">Reference proteome</keyword>
<dbReference type="SUPFAM" id="SSF55729">
    <property type="entry name" value="Acyl-CoA N-acyltransferases (Nat)"/>
    <property type="match status" value="1"/>
</dbReference>
<gene>
    <name evidence="3" type="ORF">GCM10011600_09370</name>
</gene>
<reference evidence="3" key="2">
    <citation type="submission" date="2020-09" db="EMBL/GenBank/DDBJ databases">
        <authorList>
            <person name="Sun Q."/>
            <person name="Zhou Y."/>
        </authorList>
    </citation>
    <scope>NUCLEOTIDE SEQUENCE</scope>
    <source>
        <strain evidence="3">CGMCC 1.16548</strain>
    </source>
</reference>
<dbReference type="PANTHER" id="PTHR31435:SF9">
    <property type="entry name" value="PROTEIN NATD1"/>
    <property type="match status" value="1"/>
</dbReference>
<dbReference type="InterPro" id="IPR016181">
    <property type="entry name" value="Acyl_CoA_acyltransferase"/>
</dbReference>
<organism evidence="3 4">
    <name type="scientific">Pseudolysinimonas yzui</name>
    <dbReference type="NCBI Taxonomy" id="2708254"/>
    <lineage>
        <taxon>Bacteria</taxon>
        <taxon>Bacillati</taxon>
        <taxon>Actinomycetota</taxon>
        <taxon>Actinomycetes</taxon>
        <taxon>Micrococcales</taxon>
        <taxon>Microbacteriaceae</taxon>
        <taxon>Pseudolysinimonas</taxon>
    </lineage>
</organism>
<dbReference type="EMBL" id="BNAI01000001">
    <property type="protein sequence ID" value="GHF10355.1"/>
    <property type="molecule type" value="Genomic_DNA"/>
</dbReference>
<proteinExistence type="predicted"/>
<dbReference type="InterPro" id="IPR000182">
    <property type="entry name" value="GNAT_dom"/>
</dbReference>
<dbReference type="PANTHER" id="PTHR31435">
    <property type="entry name" value="PROTEIN NATD1"/>
    <property type="match status" value="1"/>
</dbReference>
<evidence type="ECO:0000259" key="1">
    <source>
        <dbReference type="PROSITE" id="PS51186"/>
    </source>
</evidence>
<dbReference type="AlphaFoldDB" id="A0A8J3GPB4"/>
<comment type="caution">
    <text evidence="3">The sequence shown here is derived from an EMBL/GenBank/DDBJ whole genome shotgun (WGS) entry which is preliminary data.</text>
</comment>
<name>A0A8J3GPB4_9MICO</name>